<proteinExistence type="predicted"/>
<feature type="transmembrane region" description="Helical" evidence="1">
    <location>
        <begin position="20"/>
        <end position="44"/>
    </location>
</feature>
<accession>A0A926NJL6</accession>
<name>A0A926NJL6_9BACI</name>
<keyword evidence="1" id="KW-0472">Membrane</keyword>
<dbReference type="EMBL" id="JACXAI010000002">
    <property type="protein sequence ID" value="MBD1379056.1"/>
    <property type="molecule type" value="Genomic_DNA"/>
</dbReference>
<dbReference type="AlphaFoldDB" id="A0A926NJL6"/>
<sequence>MLEIPSLLVEFFKNMLFDFGYFSSFMLNGGWAGIFGTVCIIYLLRIFIKDLKE</sequence>
<evidence type="ECO:0000313" key="2">
    <source>
        <dbReference type="EMBL" id="MBD1379056.1"/>
    </source>
</evidence>
<protein>
    <submittedName>
        <fullName evidence="2">Uncharacterized protein</fullName>
    </submittedName>
</protein>
<gene>
    <name evidence="2" type="ORF">IC621_02330</name>
</gene>
<dbReference type="RefSeq" id="WP_191155330.1">
    <property type="nucleotide sequence ID" value="NZ_JACXAI010000002.1"/>
</dbReference>
<comment type="caution">
    <text evidence="2">The sequence shown here is derived from an EMBL/GenBank/DDBJ whole genome shotgun (WGS) entry which is preliminary data.</text>
</comment>
<evidence type="ECO:0000256" key="1">
    <source>
        <dbReference type="SAM" id="Phobius"/>
    </source>
</evidence>
<organism evidence="2 3">
    <name type="scientific">Metabacillus arenae</name>
    <dbReference type="NCBI Taxonomy" id="2771434"/>
    <lineage>
        <taxon>Bacteria</taxon>
        <taxon>Bacillati</taxon>
        <taxon>Bacillota</taxon>
        <taxon>Bacilli</taxon>
        <taxon>Bacillales</taxon>
        <taxon>Bacillaceae</taxon>
        <taxon>Metabacillus</taxon>
    </lineage>
</organism>
<keyword evidence="3" id="KW-1185">Reference proteome</keyword>
<keyword evidence="1" id="KW-1133">Transmembrane helix</keyword>
<keyword evidence="1" id="KW-0812">Transmembrane</keyword>
<dbReference type="Proteomes" id="UP000626844">
    <property type="component" value="Unassembled WGS sequence"/>
</dbReference>
<evidence type="ECO:0000313" key="3">
    <source>
        <dbReference type="Proteomes" id="UP000626844"/>
    </source>
</evidence>
<reference evidence="2" key="1">
    <citation type="submission" date="2020-09" db="EMBL/GenBank/DDBJ databases">
        <title>A novel bacterium of genus Bacillus, isolated from South China Sea.</title>
        <authorList>
            <person name="Huang H."/>
            <person name="Mo K."/>
            <person name="Hu Y."/>
        </authorList>
    </citation>
    <scope>NUCLEOTIDE SEQUENCE</scope>
    <source>
        <strain evidence="2">IB182487</strain>
    </source>
</reference>